<evidence type="ECO:0000313" key="3">
    <source>
        <dbReference type="Proteomes" id="UP000256708"/>
    </source>
</evidence>
<dbReference type="OrthoDB" id="9803842at2"/>
<dbReference type="PANTHER" id="PTHR34595">
    <property type="entry name" value="BLR5612 PROTEIN"/>
    <property type="match status" value="1"/>
</dbReference>
<dbReference type="PANTHER" id="PTHR34595:SF7">
    <property type="entry name" value="SLL1039 PROTEIN"/>
    <property type="match status" value="1"/>
</dbReference>
<evidence type="ECO:0000259" key="1">
    <source>
        <dbReference type="Pfam" id="PF14403"/>
    </source>
</evidence>
<name>A0A3D8LDK3_9BACT</name>
<dbReference type="InterPro" id="IPR025841">
    <property type="entry name" value="CP_ATPgrasp_2"/>
</dbReference>
<sequence length="492" mass="55677">MQHNNSDTTNGMFDDYSLNPDFLDEVFSPDGAVKPAYAMIIEQLSQYSTADLAELYERAHQAFFEQGITFKLPSDKPKTRERVFPFDLLPRLINSKEWEKLERGAIQRNMAINAFIHDVYHQKHIFKDKLIPQELVTNSVHYSPAMVDLDPPGGIYNHISGTDLVKHSDGEYYILEDNVRTPSGMSYVLSNREVMKRTMFQLFGKYALKPVKEFTEYFLTLMRSVAPAGVDEPNGAVLTDGMQASAYFEHAYMAHSMGVPLVEGKDLYVEKDKVYMKTVAGPKRIDVMYRRLDDEFLDPEVFNADSVFGIPGIMKAYRKGNINMLNAPGCGAADDKAVYSYVPAMIRYYLGEEPILNNVHTYLCSEESDYKYVIENMDKLVIKPVDEYGGKGILVGSAATKAELSEYKQKIAQDRSKYIAQPIMSLSNHATYIEGNNRFEPRHVDLRTYTLLGKDMQYVLQGGLTRVALTEGNMIVNSSQGGGSKDTWVLEE</sequence>
<comment type="caution">
    <text evidence="2">The sequence shown here is derived from an EMBL/GenBank/DDBJ whole genome shotgun (WGS) entry which is preliminary data.</text>
</comment>
<keyword evidence="3" id="KW-1185">Reference proteome</keyword>
<reference evidence="3" key="1">
    <citation type="submission" date="2018-08" db="EMBL/GenBank/DDBJ databases">
        <authorList>
            <person name="Liu Z.-W."/>
            <person name="Du Z.-J."/>
        </authorList>
    </citation>
    <scope>NUCLEOTIDE SEQUENCE [LARGE SCALE GENOMIC DNA]</scope>
    <source>
        <strain evidence="3">H4X</strain>
    </source>
</reference>
<dbReference type="Gene3D" id="3.40.50.11290">
    <property type="match status" value="1"/>
</dbReference>
<accession>A0A3D8LDK3</accession>
<gene>
    <name evidence="2" type="ORF">DXT99_09860</name>
</gene>
<dbReference type="Gene3D" id="3.30.1490.270">
    <property type="match status" value="1"/>
</dbReference>
<dbReference type="RefSeq" id="WP_115565372.1">
    <property type="nucleotide sequence ID" value="NZ_QRGR01000009.1"/>
</dbReference>
<dbReference type="AlphaFoldDB" id="A0A3D8LDK3"/>
<dbReference type="Proteomes" id="UP000256708">
    <property type="component" value="Unassembled WGS sequence"/>
</dbReference>
<proteinExistence type="predicted"/>
<dbReference type="PIRSF" id="PIRSF005522">
    <property type="entry name" value="UCP005522"/>
    <property type="match status" value="1"/>
</dbReference>
<dbReference type="InterPro" id="IPR016450">
    <property type="entry name" value="UCP005522"/>
</dbReference>
<dbReference type="InterPro" id="IPR051680">
    <property type="entry name" value="ATP-dep_Glu-Cys_Ligase-2"/>
</dbReference>
<dbReference type="EMBL" id="QRGR01000009">
    <property type="protein sequence ID" value="RDV15354.1"/>
    <property type="molecule type" value="Genomic_DNA"/>
</dbReference>
<evidence type="ECO:0000313" key="2">
    <source>
        <dbReference type="EMBL" id="RDV15354.1"/>
    </source>
</evidence>
<protein>
    <submittedName>
        <fullName evidence="2">Circularly permuted type 2 ATP-grasp protein</fullName>
    </submittedName>
</protein>
<organism evidence="2 3">
    <name type="scientific">Pontibacter diazotrophicus</name>
    <dbReference type="NCBI Taxonomy" id="1400979"/>
    <lineage>
        <taxon>Bacteria</taxon>
        <taxon>Pseudomonadati</taxon>
        <taxon>Bacteroidota</taxon>
        <taxon>Cytophagia</taxon>
        <taxon>Cytophagales</taxon>
        <taxon>Hymenobacteraceae</taxon>
        <taxon>Pontibacter</taxon>
    </lineage>
</organism>
<dbReference type="SUPFAM" id="SSF56059">
    <property type="entry name" value="Glutathione synthetase ATP-binding domain-like"/>
    <property type="match status" value="1"/>
</dbReference>
<feature type="domain" description="Circularly permuted ATP-grasp type 2" evidence="1">
    <location>
        <begin position="90"/>
        <end position="468"/>
    </location>
</feature>
<dbReference type="Pfam" id="PF14403">
    <property type="entry name" value="CP_ATPgrasp_2"/>
    <property type="match status" value="1"/>
</dbReference>